<dbReference type="InterPro" id="IPR012337">
    <property type="entry name" value="RNaseH-like_sf"/>
</dbReference>
<feature type="domain" description="RNase H type-2" evidence="14">
    <location>
        <begin position="1"/>
        <end position="194"/>
    </location>
</feature>
<keyword evidence="11 13" id="KW-0378">Hydrolase</keyword>
<evidence type="ECO:0000313" key="16">
    <source>
        <dbReference type="Proteomes" id="UP000594121"/>
    </source>
</evidence>
<dbReference type="SUPFAM" id="SSF53098">
    <property type="entry name" value="Ribonuclease H-like"/>
    <property type="match status" value="1"/>
</dbReference>
<evidence type="ECO:0000256" key="2">
    <source>
        <dbReference type="ARBA" id="ARBA00001936"/>
    </source>
</evidence>
<dbReference type="FunFam" id="1.10.10.460:FF:000001">
    <property type="entry name" value="Ribonuclease"/>
    <property type="match status" value="1"/>
</dbReference>
<sequence length="194" mass="22048">MVVAIACAGEAKLRRLEGLGVRDSKLLTPARRERLRRVLEQLLDYFAVRVVQPEEVDRAVQGLSFGNLNELELSLMAELIQQALERVSVEKVYVDSPDPLPERFGRRLSQRVGTRVEVVAESHADSKYVIVSAASIIAKTERDRIIRELKSTYGDFGSGYPSDPKTREFVKRWIEREGSLPPIVRKSWSTLERL</sequence>
<dbReference type="FunCoup" id="A0A7L9FJ57">
    <property type="interactions" value="105"/>
</dbReference>
<keyword evidence="8 13" id="KW-0540">Nuclease</keyword>
<dbReference type="GO" id="GO:0006298">
    <property type="term" value="P:mismatch repair"/>
    <property type="evidence" value="ECO:0007669"/>
    <property type="project" value="TreeGrafter"/>
</dbReference>
<dbReference type="Gene3D" id="1.10.10.460">
    <property type="entry name" value="Ribonuclease hii. Domain 2"/>
    <property type="match status" value="1"/>
</dbReference>
<evidence type="ECO:0000256" key="3">
    <source>
        <dbReference type="ARBA" id="ARBA00001946"/>
    </source>
</evidence>
<keyword evidence="7" id="KW-0963">Cytoplasm</keyword>
<comment type="similarity">
    <text evidence="6 13">Belongs to the RNase HII family.</text>
</comment>
<dbReference type="InParanoid" id="A0A7L9FJ57"/>
<dbReference type="PANTHER" id="PTHR10954">
    <property type="entry name" value="RIBONUCLEASE H2 SUBUNIT A"/>
    <property type="match status" value="1"/>
</dbReference>
<dbReference type="Gene3D" id="3.30.420.10">
    <property type="entry name" value="Ribonuclease H-like superfamily/Ribonuclease H"/>
    <property type="match status" value="1"/>
</dbReference>
<keyword evidence="10 13" id="KW-0255">Endonuclease</keyword>
<name>A0A7L9FJ57_9CREN</name>
<dbReference type="PANTHER" id="PTHR10954:SF23">
    <property type="entry name" value="RIBONUCLEASE"/>
    <property type="match status" value="1"/>
</dbReference>
<evidence type="ECO:0000256" key="8">
    <source>
        <dbReference type="ARBA" id="ARBA00022722"/>
    </source>
</evidence>
<dbReference type="PROSITE" id="PS51975">
    <property type="entry name" value="RNASE_H_2"/>
    <property type="match status" value="1"/>
</dbReference>
<comment type="cofactor">
    <cofactor evidence="3">
        <name>Mg(2+)</name>
        <dbReference type="ChEBI" id="CHEBI:18420"/>
    </cofactor>
</comment>
<dbReference type="InterPro" id="IPR023160">
    <property type="entry name" value="RNase_HII_hlx-loop-hlx_cap_dom"/>
</dbReference>
<dbReference type="CDD" id="cd07180">
    <property type="entry name" value="RNase_HII_archaea_like"/>
    <property type="match status" value="1"/>
</dbReference>
<dbReference type="GO" id="GO:0043137">
    <property type="term" value="P:DNA replication, removal of RNA primer"/>
    <property type="evidence" value="ECO:0007669"/>
    <property type="project" value="TreeGrafter"/>
</dbReference>
<reference evidence="15 16" key="1">
    <citation type="submission" date="2020-10" db="EMBL/GenBank/DDBJ databases">
        <title>Thermofilum lucidum 3507LT sp. nov. a novel member of Thermofilaceae family isolated from Chile hot spring, and proposal of description order Thermofilales.</title>
        <authorList>
            <person name="Zayulina K.S."/>
            <person name="Elcheninov A.G."/>
            <person name="Toshchakov S.V."/>
            <person name="Kublanov I.V."/>
        </authorList>
    </citation>
    <scope>NUCLEOTIDE SEQUENCE [LARGE SCALE GENOMIC DNA]</scope>
    <source>
        <strain evidence="15 16">3507LT</strain>
    </source>
</reference>
<dbReference type="NCBIfam" id="TIGR00729">
    <property type="entry name" value="ribonuclease HII"/>
    <property type="match status" value="1"/>
</dbReference>
<comment type="cofactor">
    <cofactor evidence="2">
        <name>Mn(2+)</name>
        <dbReference type="ChEBI" id="CHEBI:29035"/>
    </cofactor>
</comment>
<organism evidence="15 16">
    <name type="scientific">Infirmifilum lucidum</name>
    <dbReference type="NCBI Taxonomy" id="2776706"/>
    <lineage>
        <taxon>Archaea</taxon>
        <taxon>Thermoproteota</taxon>
        <taxon>Thermoprotei</taxon>
        <taxon>Thermofilales</taxon>
        <taxon>Thermofilaceae</taxon>
        <taxon>Infirmifilum</taxon>
    </lineage>
</organism>
<dbReference type="GO" id="GO:0046872">
    <property type="term" value="F:metal ion binding"/>
    <property type="evidence" value="ECO:0007669"/>
    <property type="project" value="UniProtKB-KW"/>
</dbReference>
<accession>A0A7L9FJ57</accession>
<evidence type="ECO:0000256" key="6">
    <source>
        <dbReference type="ARBA" id="ARBA00007383"/>
    </source>
</evidence>
<dbReference type="KEGG" id="thel:IG193_03430"/>
<comment type="subcellular location">
    <subcellularLocation>
        <location evidence="5">Cytoplasm</location>
    </subcellularLocation>
</comment>
<gene>
    <name evidence="15" type="ORF">IG193_03430</name>
</gene>
<evidence type="ECO:0000313" key="15">
    <source>
        <dbReference type="EMBL" id="QOJ79757.1"/>
    </source>
</evidence>
<evidence type="ECO:0000256" key="13">
    <source>
        <dbReference type="RuleBase" id="RU003515"/>
    </source>
</evidence>
<dbReference type="InterPro" id="IPR004649">
    <property type="entry name" value="RNase_H2_suA"/>
</dbReference>
<evidence type="ECO:0000259" key="14">
    <source>
        <dbReference type="PROSITE" id="PS51975"/>
    </source>
</evidence>
<evidence type="ECO:0000256" key="1">
    <source>
        <dbReference type="ARBA" id="ARBA00000077"/>
    </source>
</evidence>
<evidence type="ECO:0000256" key="10">
    <source>
        <dbReference type="ARBA" id="ARBA00022759"/>
    </source>
</evidence>
<evidence type="ECO:0000256" key="11">
    <source>
        <dbReference type="ARBA" id="ARBA00022801"/>
    </source>
</evidence>
<evidence type="ECO:0000256" key="7">
    <source>
        <dbReference type="ARBA" id="ARBA00022490"/>
    </source>
</evidence>
<evidence type="ECO:0000256" key="4">
    <source>
        <dbReference type="ARBA" id="ARBA00004065"/>
    </source>
</evidence>
<dbReference type="GO" id="GO:0004523">
    <property type="term" value="F:RNA-DNA hybrid ribonuclease activity"/>
    <property type="evidence" value="ECO:0007669"/>
    <property type="project" value="UniProtKB-UniRule"/>
</dbReference>
<evidence type="ECO:0000256" key="9">
    <source>
        <dbReference type="ARBA" id="ARBA00022723"/>
    </source>
</evidence>
<dbReference type="GO" id="GO:0005737">
    <property type="term" value="C:cytoplasm"/>
    <property type="evidence" value="ECO:0007669"/>
    <property type="project" value="UniProtKB-SubCell"/>
</dbReference>
<dbReference type="InterPro" id="IPR036397">
    <property type="entry name" value="RNaseH_sf"/>
</dbReference>
<dbReference type="AlphaFoldDB" id="A0A7L9FJ57"/>
<proteinExistence type="inferred from homology"/>
<comment type="function">
    <text evidence="4 13">Endonuclease that specifically degrades the RNA of RNA-DNA hybrids.</text>
</comment>
<dbReference type="Pfam" id="PF01351">
    <property type="entry name" value="RNase_HII"/>
    <property type="match status" value="1"/>
</dbReference>
<keyword evidence="16" id="KW-1185">Reference proteome</keyword>
<protein>
    <recommendedName>
        <fullName evidence="13">Ribonuclease</fullName>
        <ecNumber evidence="13">3.1.26.4</ecNumber>
    </recommendedName>
</protein>
<evidence type="ECO:0000256" key="12">
    <source>
        <dbReference type="PROSITE-ProRule" id="PRU01319"/>
    </source>
</evidence>
<dbReference type="GO" id="GO:0032299">
    <property type="term" value="C:ribonuclease H2 complex"/>
    <property type="evidence" value="ECO:0007669"/>
    <property type="project" value="TreeGrafter"/>
</dbReference>
<comment type="catalytic activity">
    <reaction evidence="1 13">
        <text>Endonucleolytic cleavage to 5'-phosphomonoester.</text>
        <dbReference type="EC" id="3.1.26.4"/>
    </reaction>
</comment>
<keyword evidence="9" id="KW-0479">Metal-binding</keyword>
<dbReference type="Proteomes" id="UP000594121">
    <property type="component" value="Chromosome"/>
</dbReference>
<dbReference type="GO" id="GO:0003723">
    <property type="term" value="F:RNA binding"/>
    <property type="evidence" value="ECO:0007669"/>
    <property type="project" value="UniProtKB-UniRule"/>
</dbReference>
<dbReference type="EMBL" id="CP062310">
    <property type="protein sequence ID" value="QOJ79757.1"/>
    <property type="molecule type" value="Genomic_DNA"/>
</dbReference>
<comment type="caution">
    <text evidence="12">Lacks conserved residue(s) required for the propagation of feature annotation.</text>
</comment>
<evidence type="ECO:0000256" key="5">
    <source>
        <dbReference type="ARBA" id="ARBA00004496"/>
    </source>
</evidence>
<dbReference type="EC" id="3.1.26.4" evidence="13"/>
<dbReference type="InterPro" id="IPR001352">
    <property type="entry name" value="RNase_HII/HIII"/>
</dbReference>
<dbReference type="InterPro" id="IPR024567">
    <property type="entry name" value="RNase_HII/HIII_dom"/>
</dbReference>